<evidence type="ECO:0000313" key="5">
    <source>
        <dbReference type="WBParaSite" id="PDA_v2.g1838.t1"/>
    </source>
</evidence>
<keyword evidence="2" id="KW-0547">Nucleotide-binding</keyword>
<keyword evidence="4" id="KW-1185">Reference proteome</keyword>
<evidence type="ECO:0000256" key="1">
    <source>
        <dbReference type="ARBA" id="ARBA00007381"/>
    </source>
</evidence>
<reference evidence="5" key="1">
    <citation type="submission" date="2022-11" db="UniProtKB">
        <authorList>
            <consortium name="WormBaseParasite"/>
        </authorList>
    </citation>
    <scope>IDENTIFICATION</scope>
</reference>
<evidence type="ECO:0000256" key="3">
    <source>
        <dbReference type="ARBA" id="ARBA00022840"/>
    </source>
</evidence>
<organism evidence="4 5">
    <name type="scientific">Panagrolaimus davidi</name>
    <dbReference type="NCBI Taxonomy" id="227884"/>
    <lineage>
        <taxon>Eukaryota</taxon>
        <taxon>Metazoa</taxon>
        <taxon>Ecdysozoa</taxon>
        <taxon>Nematoda</taxon>
        <taxon>Chromadorea</taxon>
        <taxon>Rhabditida</taxon>
        <taxon>Tylenchina</taxon>
        <taxon>Panagrolaimomorpha</taxon>
        <taxon>Panagrolaimoidea</taxon>
        <taxon>Panagrolaimidae</taxon>
        <taxon>Panagrolaimus</taxon>
    </lineage>
</organism>
<dbReference type="GO" id="GO:0140662">
    <property type="term" value="F:ATP-dependent protein folding chaperone"/>
    <property type="evidence" value="ECO:0007669"/>
    <property type="project" value="InterPro"/>
</dbReference>
<dbReference type="InterPro" id="IPR013126">
    <property type="entry name" value="Hsp_70_fam"/>
</dbReference>
<dbReference type="GO" id="GO:0005524">
    <property type="term" value="F:ATP binding"/>
    <property type="evidence" value="ECO:0007669"/>
    <property type="project" value="UniProtKB-KW"/>
</dbReference>
<dbReference type="AlphaFoldDB" id="A0A914PKB4"/>
<dbReference type="Gene3D" id="3.30.420.40">
    <property type="match status" value="1"/>
</dbReference>
<accession>A0A914PKB4</accession>
<evidence type="ECO:0000313" key="4">
    <source>
        <dbReference type="Proteomes" id="UP000887578"/>
    </source>
</evidence>
<dbReference type="InterPro" id="IPR043129">
    <property type="entry name" value="ATPase_NBD"/>
</dbReference>
<dbReference type="WBParaSite" id="PDA_v2.g1838.t1">
    <property type="protein sequence ID" value="PDA_v2.g1838.t1"/>
    <property type="gene ID" value="PDA_v2.g1838"/>
</dbReference>
<dbReference type="Proteomes" id="UP000887578">
    <property type="component" value="Unplaced"/>
</dbReference>
<sequence>MAHGTVEIGENAKTDFKMFPKHVIYDVFKIIGKLLDEIKVDPKWGFKLTENDGIVHFQIETISGPRLLPQEIIIAAFLKSMKLQTESILNVQIKEIRFSTNFKLNEIQKAIIEKAAVKNNLKILSFNINNFE</sequence>
<name>A0A914PKB4_9BILA</name>
<proteinExistence type="inferred from homology"/>
<keyword evidence="3" id="KW-0067">ATP-binding</keyword>
<comment type="similarity">
    <text evidence="1">Belongs to the heat shock protein 70 family.</text>
</comment>
<evidence type="ECO:0000256" key="2">
    <source>
        <dbReference type="ARBA" id="ARBA00022741"/>
    </source>
</evidence>
<dbReference type="Pfam" id="PF00012">
    <property type="entry name" value="HSP70"/>
    <property type="match status" value="1"/>
</dbReference>
<protein>
    <submittedName>
        <fullName evidence="5">Uncharacterized protein</fullName>
    </submittedName>
</protein>
<dbReference type="SUPFAM" id="SSF53067">
    <property type="entry name" value="Actin-like ATPase domain"/>
    <property type="match status" value="1"/>
</dbReference>